<feature type="compositionally biased region" description="Basic residues" evidence="1">
    <location>
        <begin position="16"/>
        <end position="25"/>
    </location>
</feature>
<dbReference type="AlphaFoldDB" id="A0A4U5X7J0"/>
<evidence type="ECO:0000313" key="2">
    <source>
        <dbReference type="EMBL" id="TKT11177.1"/>
    </source>
</evidence>
<evidence type="ECO:0000256" key="1">
    <source>
        <dbReference type="SAM" id="MobiDB-lite"/>
    </source>
</evidence>
<evidence type="ECO:0000313" key="3">
    <source>
        <dbReference type="Proteomes" id="UP000308632"/>
    </source>
</evidence>
<sequence>MLNRIRRAFTLTRGRHVSRGRHRRAVVPPRSPVTPASRASADAPTVALRRPFDGGGHRYGLAGEDNALIRPYMLAGERRTRRHPAVVVAPYLPANARSLLLGVR</sequence>
<dbReference type="EMBL" id="SZPR01000003">
    <property type="protein sequence ID" value="TKT11177.1"/>
    <property type="molecule type" value="Genomic_DNA"/>
</dbReference>
<name>A0A4U5X7J0_STRGB</name>
<accession>A0A4U5X7J0</accession>
<gene>
    <name evidence="2" type="ORF">E4U92_01440</name>
</gene>
<comment type="caution">
    <text evidence="2">The sequence shown here is derived from an EMBL/GenBank/DDBJ whole genome shotgun (WGS) entry which is preliminary data.</text>
</comment>
<dbReference type="Proteomes" id="UP000308632">
    <property type="component" value="Unassembled WGS sequence"/>
</dbReference>
<feature type="region of interest" description="Disordered" evidence="1">
    <location>
        <begin position="16"/>
        <end position="48"/>
    </location>
</feature>
<proteinExistence type="predicted"/>
<organism evidence="2 3">
    <name type="scientific">Streptomyces galbus</name>
    <dbReference type="NCBI Taxonomy" id="33898"/>
    <lineage>
        <taxon>Bacteria</taxon>
        <taxon>Bacillati</taxon>
        <taxon>Actinomycetota</taxon>
        <taxon>Actinomycetes</taxon>
        <taxon>Kitasatosporales</taxon>
        <taxon>Streptomycetaceae</taxon>
        <taxon>Streptomyces</taxon>
    </lineage>
</organism>
<reference evidence="2 3" key="1">
    <citation type="submission" date="2019-04" db="EMBL/GenBank/DDBJ databases">
        <title>Streptomyces lasaliensis sp.nov., an Actinomycete isolated from soil which produces the polyether antibiotic lasalocid.</title>
        <authorList>
            <person name="Erwin G."/>
            <person name="Haber C."/>
        </authorList>
    </citation>
    <scope>NUCLEOTIDE SEQUENCE [LARGE SCALE GENOMIC DNA]</scope>
    <source>
        <strain evidence="2 3">DSM 40089</strain>
    </source>
</reference>
<protein>
    <submittedName>
        <fullName evidence="2">Uncharacterized protein</fullName>
    </submittedName>
</protein>